<feature type="region of interest" description="Disordered" evidence="1">
    <location>
        <begin position="58"/>
        <end position="120"/>
    </location>
</feature>
<evidence type="ECO:0000313" key="3">
    <source>
        <dbReference type="Proteomes" id="UP001604277"/>
    </source>
</evidence>
<sequence length="138" mass="15458">MGIPDNPFAALKKLRPNNDDENYEKQQIIHHHVTLITVNCPSCKKPFFVRANLTDVTTHETGGSNSQHHIGIGEEANHAHKIKHETNKKARNKEPRQAAAVLQNSSKKRGHACVSDSKDDLPVAKKSKYVNPHLNFNN</sequence>
<dbReference type="Proteomes" id="UP001604277">
    <property type="component" value="Unassembled WGS sequence"/>
</dbReference>
<keyword evidence="3" id="KW-1185">Reference proteome</keyword>
<reference evidence="3" key="1">
    <citation type="submission" date="2024-07" db="EMBL/GenBank/DDBJ databases">
        <title>Two chromosome-level genome assemblies of Korean endemic species Abeliophyllum distichum and Forsythia ovata (Oleaceae).</title>
        <authorList>
            <person name="Jang H."/>
        </authorList>
    </citation>
    <scope>NUCLEOTIDE SEQUENCE [LARGE SCALE GENOMIC DNA]</scope>
</reference>
<protein>
    <submittedName>
        <fullName evidence="2">Uncharacterized protein</fullName>
    </submittedName>
</protein>
<evidence type="ECO:0000313" key="2">
    <source>
        <dbReference type="EMBL" id="KAL2474092.1"/>
    </source>
</evidence>
<dbReference type="EMBL" id="JBFOLJ010000015">
    <property type="protein sequence ID" value="KAL2474092.1"/>
    <property type="molecule type" value="Genomic_DNA"/>
</dbReference>
<comment type="caution">
    <text evidence="2">The sequence shown here is derived from an EMBL/GenBank/DDBJ whole genome shotgun (WGS) entry which is preliminary data.</text>
</comment>
<proteinExistence type="predicted"/>
<name>A0ABD1QCZ3_9LAMI</name>
<evidence type="ECO:0000256" key="1">
    <source>
        <dbReference type="SAM" id="MobiDB-lite"/>
    </source>
</evidence>
<accession>A0ABD1QCZ3</accession>
<dbReference type="AlphaFoldDB" id="A0ABD1QCZ3"/>
<feature type="compositionally biased region" description="Basic and acidic residues" evidence="1">
    <location>
        <begin position="71"/>
        <end position="96"/>
    </location>
</feature>
<feature type="compositionally biased region" description="Polar residues" evidence="1">
    <location>
        <begin position="58"/>
        <end position="68"/>
    </location>
</feature>
<gene>
    <name evidence="2" type="ORF">Fot_49828</name>
</gene>
<organism evidence="2 3">
    <name type="scientific">Forsythia ovata</name>
    <dbReference type="NCBI Taxonomy" id="205694"/>
    <lineage>
        <taxon>Eukaryota</taxon>
        <taxon>Viridiplantae</taxon>
        <taxon>Streptophyta</taxon>
        <taxon>Embryophyta</taxon>
        <taxon>Tracheophyta</taxon>
        <taxon>Spermatophyta</taxon>
        <taxon>Magnoliopsida</taxon>
        <taxon>eudicotyledons</taxon>
        <taxon>Gunneridae</taxon>
        <taxon>Pentapetalae</taxon>
        <taxon>asterids</taxon>
        <taxon>lamiids</taxon>
        <taxon>Lamiales</taxon>
        <taxon>Oleaceae</taxon>
        <taxon>Forsythieae</taxon>
        <taxon>Forsythia</taxon>
    </lineage>
</organism>